<keyword evidence="3" id="KW-1185">Reference proteome</keyword>
<dbReference type="Proteomes" id="UP000199287">
    <property type="component" value="Unassembled WGS sequence"/>
</dbReference>
<dbReference type="GO" id="GO:0016491">
    <property type="term" value="F:oxidoreductase activity"/>
    <property type="evidence" value="ECO:0007669"/>
    <property type="project" value="InterPro"/>
</dbReference>
<dbReference type="STRING" id="69895.SAMN05192551_11065"/>
<dbReference type="Gene3D" id="3.50.50.60">
    <property type="entry name" value="FAD/NAD(P)-binding domain"/>
    <property type="match status" value="1"/>
</dbReference>
<dbReference type="PANTHER" id="PTHR42923:SF3">
    <property type="entry name" value="PROTOPORPHYRINOGEN OXIDASE"/>
    <property type="match status" value="1"/>
</dbReference>
<dbReference type="InterPro" id="IPR036188">
    <property type="entry name" value="FAD/NAD-bd_sf"/>
</dbReference>
<dbReference type="EMBL" id="FOQA01000010">
    <property type="protein sequence ID" value="SFI27460.1"/>
    <property type="molecule type" value="Genomic_DNA"/>
</dbReference>
<dbReference type="Pfam" id="PF01593">
    <property type="entry name" value="Amino_oxidase"/>
    <property type="match status" value="1"/>
</dbReference>
<dbReference type="PANTHER" id="PTHR42923">
    <property type="entry name" value="PROTOPORPHYRINOGEN OXIDASE"/>
    <property type="match status" value="1"/>
</dbReference>
<evidence type="ECO:0000313" key="2">
    <source>
        <dbReference type="EMBL" id="SFI27460.1"/>
    </source>
</evidence>
<dbReference type="SUPFAM" id="SSF51905">
    <property type="entry name" value="FAD/NAD(P)-binding domain"/>
    <property type="match status" value="1"/>
</dbReference>
<dbReference type="InterPro" id="IPR050464">
    <property type="entry name" value="Zeta_carotene_desat/Oxidored"/>
</dbReference>
<feature type="domain" description="Amine oxidase" evidence="1">
    <location>
        <begin position="15"/>
        <end position="406"/>
    </location>
</feature>
<organism evidence="2 3">
    <name type="scientific">Tindallia magadiensis</name>
    <dbReference type="NCBI Taxonomy" id="69895"/>
    <lineage>
        <taxon>Bacteria</taxon>
        <taxon>Bacillati</taxon>
        <taxon>Bacillota</taxon>
        <taxon>Clostridia</taxon>
        <taxon>Peptostreptococcales</taxon>
        <taxon>Tindalliaceae</taxon>
        <taxon>Tindallia</taxon>
    </lineage>
</organism>
<reference evidence="3" key="1">
    <citation type="submission" date="2016-10" db="EMBL/GenBank/DDBJ databases">
        <authorList>
            <person name="Varghese N."/>
            <person name="Submissions S."/>
        </authorList>
    </citation>
    <scope>NUCLEOTIDE SEQUENCE [LARGE SCALE GENOMIC DNA]</scope>
    <source>
        <strain evidence="3">Z-7934</strain>
    </source>
</reference>
<dbReference type="InterPro" id="IPR002937">
    <property type="entry name" value="Amino_oxidase"/>
</dbReference>
<dbReference type="AlphaFoldDB" id="A0A1I3GVS1"/>
<dbReference type="PRINTS" id="PR00419">
    <property type="entry name" value="ADXRDTASE"/>
</dbReference>
<gene>
    <name evidence="2" type="ORF">SAMN05192551_11065</name>
</gene>
<accession>A0A1I3GVS1</accession>
<protein>
    <submittedName>
        <fullName evidence="2">Protoporphyrinogen oxidase</fullName>
    </submittedName>
</protein>
<name>A0A1I3GVS1_9FIRM</name>
<dbReference type="Gene3D" id="1.10.405.20">
    <property type="match status" value="1"/>
</dbReference>
<dbReference type="RefSeq" id="WP_093373427.1">
    <property type="nucleotide sequence ID" value="NZ_FOQA01000010.1"/>
</dbReference>
<sequence>MGEKKDKIAIVGGGLAGLTIAYELKKKGYENITLFEKEGRLGGKLYSYHYKGRSYELGATFGLATQKNLCRLMDELNVRPDGPNLARVYYNEQKEKTLQIPREKLTSFIAEMDRLPLVLEKYPSLKEAGFGNGEKALMKPFDAWCRQEGFHLLPSIYRNHFTGYGLGEIEKVPALYVLKALDYDSVRSFLEVPELFTWKKGISEIAYRLGEKVEDVRLGQPVVRLIKEKNGSQKQVLKIETPYETALYDKVIWTAPPRMLKGIFEEDIQKEAMEKLRYHDYSVHGILGENLPQGCGIEISFVTQAVGGVPLIWINRWDPSEILTVFSYQGRNQKKQEHLHGLLHHFEAWGGRNLRLHRTAHWKQGPYLEEGILKQGFYHSMEKSQGKNGLYLAGELFSGVSMDKVIGYGNALVERYF</sequence>
<proteinExistence type="predicted"/>
<dbReference type="Gene3D" id="3.30.70.1990">
    <property type="match status" value="1"/>
</dbReference>
<evidence type="ECO:0000313" key="3">
    <source>
        <dbReference type="Proteomes" id="UP000199287"/>
    </source>
</evidence>
<evidence type="ECO:0000259" key="1">
    <source>
        <dbReference type="Pfam" id="PF01593"/>
    </source>
</evidence>
<dbReference type="OrthoDB" id="25353at2"/>